<dbReference type="InterPro" id="IPR044957">
    <property type="entry name" value="Ribosomal_bL32_bact"/>
</dbReference>
<evidence type="ECO:0000256" key="1">
    <source>
        <dbReference type="ARBA" id="ARBA00008560"/>
    </source>
</evidence>
<gene>
    <name evidence="5" type="primary">rpmF</name>
    <name evidence="6" type="ORF">A2650_02665</name>
</gene>
<dbReference type="SUPFAM" id="SSF57829">
    <property type="entry name" value="Zn-binding ribosomal proteins"/>
    <property type="match status" value="1"/>
</dbReference>
<sequence>MAVPRHHMAKGKQLRRRSHLALKPLKLADCSQCKKKILPHLVCKYCGFYRGKEIVNVLAKELKKKEKQKKQQQK</sequence>
<dbReference type="HAMAP" id="MF_00340">
    <property type="entry name" value="Ribosomal_bL32"/>
    <property type="match status" value="1"/>
</dbReference>
<evidence type="ECO:0000313" key="7">
    <source>
        <dbReference type="Proteomes" id="UP000177117"/>
    </source>
</evidence>
<accession>A0A1F8ENB7</accession>
<dbReference type="NCBIfam" id="TIGR01031">
    <property type="entry name" value="rpmF_bact"/>
    <property type="match status" value="1"/>
</dbReference>
<keyword evidence="2 5" id="KW-0689">Ribosomal protein</keyword>
<proteinExistence type="inferred from homology"/>
<comment type="caution">
    <text evidence="6">The sequence shown here is derived from an EMBL/GenBank/DDBJ whole genome shotgun (WGS) entry which is preliminary data.</text>
</comment>
<reference evidence="6 7" key="1">
    <citation type="journal article" date="2016" name="Nat. Commun.">
        <title>Thousands of microbial genomes shed light on interconnected biogeochemical processes in an aquifer system.</title>
        <authorList>
            <person name="Anantharaman K."/>
            <person name="Brown C.T."/>
            <person name="Hug L.A."/>
            <person name="Sharon I."/>
            <person name="Castelle C.J."/>
            <person name="Probst A.J."/>
            <person name="Thomas B.C."/>
            <person name="Singh A."/>
            <person name="Wilkins M.J."/>
            <person name="Karaoz U."/>
            <person name="Brodie E.L."/>
            <person name="Williams K.H."/>
            <person name="Hubbard S.S."/>
            <person name="Banfield J.F."/>
        </authorList>
    </citation>
    <scope>NUCLEOTIDE SEQUENCE [LARGE SCALE GENOMIC DNA]</scope>
</reference>
<organism evidence="6 7">
    <name type="scientific">Candidatus Yanofskybacteria bacterium RIFCSPHIGHO2_01_FULL_41_53</name>
    <dbReference type="NCBI Taxonomy" id="1802663"/>
    <lineage>
        <taxon>Bacteria</taxon>
        <taxon>Candidatus Yanofskyibacteriota</taxon>
    </lineage>
</organism>
<keyword evidence="3 5" id="KW-0687">Ribonucleoprotein</keyword>
<evidence type="ECO:0000313" key="6">
    <source>
        <dbReference type="EMBL" id="OGN01506.1"/>
    </source>
</evidence>
<evidence type="ECO:0000256" key="4">
    <source>
        <dbReference type="ARBA" id="ARBA00035178"/>
    </source>
</evidence>
<dbReference type="PANTHER" id="PTHR35534">
    <property type="entry name" value="50S RIBOSOMAL PROTEIN L32"/>
    <property type="match status" value="1"/>
</dbReference>
<protein>
    <recommendedName>
        <fullName evidence="4 5">Large ribosomal subunit protein bL32</fullName>
    </recommendedName>
</protein>
<dbReference type="Proteomes" id="UP000177117">
    <property type="component" value="Unassembled WGS sequence"/>
</dbReference>
<dbReference type="GO" id="GO:0015934">
    <property type="term" value="C:large ribosomal subunit"/>
    <property type="evidence" value="ECO:0007669"/>
    <property type="project" value="InterPro"/>
</dbReference>
<dbReference type="GO" id="GO:0006412">
    <property type="term" value="P:translation"/>
    <property type="evidence" value="ECO:0007669"/>
    <property type="project" value="UniProtKB-UniRule"/>
</dbReference>
<dbReference type="EMBL" id="MGJD01000004">
    <property type="protein sequence ID" value="OGN01506.1"/>
    <property type="molecule type" value="Genomic_DNA"/>
</dbReference>
<name>A0A1F8ENB7_9BACT</name>
<dbReference type="InterPro" id="IPR002677">
    <property type="entry name" value="Ribosomal_bL32"/>
</dbReference>
<comment type="similarity">
    <text evidence="1 5">Belongs to the bacterial ribosomal protein bL32 family.</text>
</comment>
<dbReference type="AlphaFoldDB" id="A0A1F8ENB7"/>
<dbReference type="Pfam" id="PF01783">
    <property type="entry name" value="Ribosomal_L32p"/>
    <property type="match status" value="1"/>
</dbReference>
<evidence type="ECO:0000256" key="3">
    <source>
        <dbReference type="ARBA" id="ARBA00023274"/>
    </source>
</evidence>
<dbReference type="InterPro" id="IPR011332">
    <property type="entry name" value="Ribosomal_zn-bd"/>
</dbReference>
<evidence type="ECO:0000256" key="2">
    <source>
        <dbReference type="ARBA" id="ARBA00022980"/>
    </source>
</evidence>
<dbReference type="PANTHER" id="PTHR35534:SF1">
    <property type="entry name" value="LARGE RIBOSOMAL SUBUNIT PROTEIN BL32"/>
    <property type="match status" value="1"/>
</dbReference>
<evidence type="ECO:0000256" key="5">
    <source>
        <dbReference type="HAMAP-Rule" id="MF_00340"/>
    </source>
</evidence>
<dbReference type="GO" id="GO:0003735">
    <property type="term" value="F:structural constituent of ribosome"/>
    <property type="evidence" value="ECO:0007669"/>
    <property type="project" value="InterPro"/>
</dbReference>